<accession>A0A9D7QJW7</accession>
<comment type="subcellular location">
    <subcellularLocation>
        <location evidence="1">Membrane</location>
        <topology evidence="1">Multi-pass membrane protein</topology>
    </subcellularLocation>
</comment>
<feature type="transmembrane region" description="Helical" evidence="5">
    <location>
        <begin position="76"/>
        <end position="93"/>
    </location>
</feature>
<evidence type="ECO:0000313" key="8">
    <source>
        <dbReference type="EMBL" id="MBK8891754.1"/>
    </source>
</evidence>
<dbReference type="Pfam" id="PF07298">
    <property type="entry name" value="NnrU"/>
    <property type="match status" value="1"/>
</dbReference>
<evidence type="ECO:0000256" key="2">
    <source>
        <dbReference type="ARBA" id="ARBA00022692"/>
    </source>
</evidence>
<dbReference type="Proteomes" id="UP000808146">
    <property type="component" value="Unassembled WGS sequence"/>
</dbReference>
<sequence length="192" mass="20401">MLMLIAGLVLFLGVHSSRVFADDARSAFIAAHGEKTWKGIYAVLSIVGFVLVVYGYGEARTAPLVLWTPPVWTRHAAALLTLPAFILLAAAYVPRNAIKARLGHPMLLGTKLWAAAHLLANGNVADVLLFGGFLVWATLCFRAAKGRDRAAGTTYPSDGATPTVIAVAVGIGAWAAFAFYLHSAWIGVRPFG</sequence>
<feature type="transmembrane region" description="Helical" evidence="5">
    <location>
        <begin position="160"/>
        <end position="181"/>
    </location>
</feature>
<keyword evidence="3 5" id="KW-1133">Transmembrane helix</keyword>
<dbReference type="EMBL" id="JADKBR010000019">
    <property type="protein sequence ID" value="MBK8891754.1"/>
    <property type="molecule type" value="Genomic_DNA"/>
</dbReference>
<feature type="signal peptide" evidence="6">
    <location>
        <begin position="1"/>
        <end position="21"/>
    </location>
</feature>
<gene>
    <name evidence="8" type="ORF">IPN75_15930</name>
</gene>
<dbReference type="GO" id="GO:0016020">
    <property type="term" value="C:membrane"/>
    <property type="evidence" value="ECO:0007669"/>
    <property type="project" value="UniProtKB-SubCell"/>
</dbReference>
<feature type="chain" id="PRO_5038933349" evidence="6">
    <location>
        <begin position="22"/>
        <end position="192"/>
    </location>
</feature>
<organism evidence="8 9">
    <name type="scientific">Candidatus Dechloromonas phosphorivorans</name>
    <dbReference type="NCBI Taxonomy" id="2899244"/>
    <lineage>
        <taxon>Bacteria</taxon>
        <taxon>Pseudomonadati</taxon>
        <taxon>Pseudomonadota</taxon>
        <taxon>Betaproteobacteria</taxon>
        <taxon>Rhodocyclales</taxon>
        <taxon>Azonexaceae</taxon>
        <taxon>Dechloromonas</taxon>
    </lineage>
</organism>
<feature type="transmembrane region" description="Helical" evidence="5">
    <location>
        <begin position="37"/>
        <end position="56"/>
    </location>
</feature>
<keyword evidence="6" id="KW-0732">Signal</keyword>
<evidence type="ECO:0000256" key="5">
    <source>
        <dbReference type="SAM" id="Phobius"/>
    </source>
</evidence>
<feature type="transmembrane region" description="Helical" evidence="5">
    <location>
        <begin position="113"/>
        <end position="139"/>
    </location>
</feature>
<evidence type="ECO:0000313" key="9">
    <source>
        <dbReference type="Proteomes" id="UP000808146"/>
    </source>
</evidence>
<dbReference type="AlphaFoldDB" id="A0A9D7QJW7"/>
<evidence type="ECO:0000256" key="4">
    <source>
        <dbReference type="ARBA" id="ARBA00023136"/>
    </source>
</evidence>
<comment type="caution">
    <text evidence="8">The sequence shown here is derived from an EMBL/GenBank/DDBJ whole genome shotgun (WGS) entry which is preliminary data.</text>
</comment>
<keyword evidence="4 5" id="KW-0472">Membrane</keyword>
<proteinExistence type="predicted"/>
<evidence type="ECO:0000256" key="6">
    <source>
        <dbReference type="SAM" id="SignalP"/>
    </source>
</evidence>
<evidence type="ECO:0000259" key="7">
    <source>
        <dbReference type="Pfam" id="PF07298"/>
    </source>
</evidence>
<protein>
    <submittedName>
        <fullName evidence="8">NnrU family protein</fullName>
    </submittedName>
</protein>
<evidence type="ECO:0000256" key="3">
    <source>
        <dbReference type="ARBA" id="ARBA00022989"/>
    </source>
</evidence>
<name>A0A9D7QJW7_9RHOO</name>
<keyword evidence="2 5" id="KW-0812">Transmembrane</keyword>
<reference evidence="8" key="1">
    <citation type="submission" date="2020-10" db="EMBL/GenBank/DDBJ databases">
        <title>Connecting structure to function with the recovery of over 1000 high-quality activated sludge metagenome-assembled genomes encoding full-length rRNA genes using long-read sequencing.</title>
        <authorList>
            <person name="Singleton C.M."/>
            <person name="Petriglieri F."/>
            <person name="Kristensen J.M."/>
            <person name="Kirkegaard R.H."/>
            <person name="Michaelsen T.Y."/>
            <person name="Andersen M.H."/>
            <person name="Karst S.M."/>
            <person name="Dueholm M.S."/>
            <person name="Nielsen P.H."/>
            <person name="Albertsen M."/>
        </authorList>
    </citation>
    <scope>NUCLEOTIDE SEQUENCE</scope>
    <source>
        <strain evidence="8">OdNE_18-Q3-R46-58_BAT3C.305</strain>
    </source>
</reference>
<evidence type="ECO:0000256" key="1">
    <source>
        <dbReference type="ARBA" id="ARBA00004141"/>
    </source>
</evidence>
<feature type="domain" description="NnrU" evidence="7">
    <location>
        <begin position="3"/>
        <end position="190"/>
    </location>
</feature>
<dbReference type="InterPro" id="IPR009915">
    <property type="entry name" value="NnrU_dom"/>
</dbReference>